<feature type="region of interest" description="Disordered" evidence="1">
    <location>
        <begin position="51"/>
        <end position="140"/>
    </location>
</feature>
<feature type="compositionally biased region" description="Basic and acidic residues" evidence="1">
    <location>
        <begin position="103"/>
        <end position="117"/>
    </location>
</feature>
<dbReference type="AlphaFoldDB" id="A0A0V1MY36"/>
<keyword evidence="3" id="KW-1185">Reference proteome</keyword>
<gene>
    <name evidence="2" type="ORF">T10_1706</name>
</gene>
<organism evidence="2 3">
    <name type="scientific">Trichinella papuae</name>
    <dbReference type="NCBI Taxonomy" id="268474"/>
    <lineage>
        <taxon>Eukaryota</taxon>
        <taxon>Metazoa</taxon>
        <taxon>Ecdysozoa</taxon>
        <taxon>Nematoda</taxon>
        <taxon>Enoplea</taxon>
        <taxon>Dorylaimia</taxon>
        <taxon>Trichinellida</taxon>
        <taxon>Trichinellidae</taxon>
        <taxon>Trichinella</taxon>
    </lineage>
</organism>
<reference evidence="2 3" key="1">
    <citation type="submission" date="2015-01" db="EMBL/GenBank/DDBJ databases">
        <title>Evolution of Trichinella species and genotypes.</title>
        <authorList>
            <person name="Korhonen P.K."/>
            <person name="Edoardo P."/>
            <person name="Giuseppe L.R."/>
            <person name="Gasser R.B."/>
        </authorList>
    </citation>
    <scope>NUCLEOTIDE SEQUENCE [LARGE SCALE GENOMIC DNA]</scope>
    <source>
        <strain evidence="2">ISS1980</strain>
    </source>
</reference>
<proteinExistence type="predicted"/>
<comment type="caution">
    <text evidence="2">The sequence shown here is derived from an EMBL/GenBank/DDBJ whole genome shotgun (WGS) entry which is preliminary data.</text>
</comment>
<dbReference type="Proteomes" id="UP000054843">
    <property type="component" value="Unassembled WGS sequence"/>
</dbReference>
<evidence type="ECO:0000313" key="2">
    <source>
        <dbReference type="EMBL" id="KRZ76570.1"/>
    </source>
</evidence>
<accession>A0A0V1MY36</accession>
<evidence type="ECO:0000256" key="1">
    <source>
        <dbReference type="SAM" id="MobiDB-lite"/>
    </source>
</evidence>
<dbReference type="EMBL" id="JYDO01000027">
    <property type="protein sequence ID" value="KRZ76570.1"/>
    <property type="molecule type" value="Genomic_DNA"/>
</dbReference>
<protein>
    <submittedName>
        <fullName evidence="2">Uncharacterized protein</fullName>
    </submittedName>
</protein>
<sequence>MIILLFQNKHFVLNYYSEPYSYNTEHGSDACDRHARPRVAVAAGCSDQEPAWARSPRATGLNPRDLRAHRPCARAGEGPSEDAATSTKMPARPSRQGVTLLPERPRVAGDATKREARPWLGGAVPGSRSDGAADVPRTTP</sequence>
<name>A0A0V1MY36_9BILA</name>
<evidence type="ECO:0000313" key="3">
    <source>
        <dbReference type="Proteomes" id="UP000054843"/>
    </source>
</evidence>